<evidence type="ECO:0000313" key="2">
    <source>
        <dbReference type="EMBL" id="KAF2029820.1"/>
    </source>
</evidence>
<name>A0A9P4LM28_9PLEO</name>
<keyword evidence="1" id="KW-1133">Transmembrane helix</keyword>
<keyword evidence="1" id="KW-0812">Transmembrane</keyword>
<sequence length="74" mass="8201">MPSATPIRTMIRTAARSMVEPHPFARNPVSMAPHAWRVGDLGRKFMRTSAVFVPFYAVILGWPLGAAALYNGRM</sequence>
<gene>
    <name evidence="2" type="ORF">EK21DRAFT_66859</name>
</gene>
<protein>
    <submittedName>
        <fullName evidence="2">Uncharacterized protein</fullName>
    </submittedName>
</protein>
<evidence type="ECO:0000313" key="3">
    <source>
        <dbReference type="Proteomes" id="UP000799777"/>
    </source>
</evidence>
<comment type="caution">
    <text evidence="2">The sequence shown here is derived from an EMBL/GenBank/DDBJ whole genome shotgun (WGS) entry which is preliminary data.</text>
</comment>
<reference evidence="2" key="1">
    <citation type="journal article" date="2020" name="Stud. Mycol.">
        <title>101 Dothideomycetes genomes: a test case for predicting lifestyles and emergence of pathogens.</title>
        <authorList>
            <person name="Haridas S."/>
            <person name="Albert R."/>
            <person name="Binder M."/>
            <person name="Bloem J."/>
            <person name="Labutti K."/>
            <person name="Salamov A."/>
            <person name="Andreopoulos B."/>
            <person name="Baker S."/>
            <person name="Barry K."/>
            <person name="Bills G."/>
            <person name="Bluhm B."/>
            <person name="Cannon C."/>
            <person name="Castanera R."/>
            <person name="Culley D."/>
            <person name="Daum C."/>
            <person name="Ezra D."/>
            <person name="Gonzalez J."/>
            <person name="Henrissat B."/>
            <person name="Kuo A."/>
            <person name="Liang C."/>
            <person name="Lipzen A."/>
            <person name="Lutzoni F."/>
            <person name="Magnuson J."/>
            <person name="Mondo S."/>
            <person name="Nolan M."/>
            <person name="Ohm R."/>
            <person name="Pangilinan J."/>
            <person name="Park H.-J."/>
            <person name="Ramirez L."/>
            <person name="Alfaro M."/>
            <person name="Sun H."/>
            <person name="Tritt A."/>
            <person name="Yoshinaga Y."/>
            <person name="Zwiers L.-H."/>
            <person name="Turgeon B."/>
            <person name="Goodwin S."/>
            <person name="Spatafora J."/>
            <person name="Crous P."/>
            <person name="Grigoriev I."/>
        </authorList>
    </citation>
    <scope>NUCLEOTIDE SEQUENCE</scope>
    <source>
        <strain evidence="2">CBS 110217</strain>
    </source>
</reference>
<keyword evidence="3" id="KW-1185">Reference proteome</keyword>
<dbReference type="EMBL" id="ML978196">
    <property type="protein sequence ID" value="KAF2029820.1"/>
    <property type="molecule type" value="Genomic_DNA"/>
</dbReference>
<dbReference type="Proteomes" id="UP000799777">
    <property type="component" value="Unassembled WGS sequence"/>
</dbReference>
<evidence type="ECO:0000256" key="1">
    <source>
        <dbReference type="SAM" id="Phobius"/>
    </source>
</evidence>
<dbReference type="AlphaFoldDB" id="A0A9P4LM28"/>
<dbReference type="OrthoDB" id="4829316at2759"/>
<accession>A0A9P4LM28</accession>
<proteinExistence type="predicted"/>
<organism evidence="2 3">
    <name type="scientific">Setomelanomma holmii</name>
    <dbReference type="NCBI Taxonomy" id="210430"/>
    <lineage>
        <taxon>Eukaryota</taxon>
        <taxon>Fungi</taxon>
        <taxon>Dikarya</taxon>
        <taxon>Ascomycota</taxon>
        <taxon>Pezizomycotina</taxon>
        <taxon>Dothideomycetes</taxon>
        <taxon>Pleosporomycetidae</taxon>
        <taxon>Pleosporales</taxon>
        <taxon>Pleosporineae</taxon>
        <taxon>Phaeosphaeriaceae</taxon>
        <taxon>Setomelanomma</taxon>
    </lineage>
</organism>
<keyword evidence="1" id="KW-0472">Membrane</keyword>
<feature type="transmembrane region" description="Helical" evidence="1">
    <location>
        <begin position="51"/>
        <end position="70"/>
    </location>
</feature>